<comment type="caution">
    <text evidence="2">The sequence shown here is derived from an EMBL/GenBank/DDBJ whole genome shotgun (WGS) entry which is preliminary data.</text>
</comment>
<evidence type="ECO:0000256" key="1">
    <source>
        <dbReference type="SAM" id="Coils"/>
    </source>
</evidence>
<dbReference type="Proteomes" id="UP000268093">
    <property type="component" value="Unassembled WGS sequence"/>
</dbReference>
<keyword evidence="1" id="KW-0175">Coiled coil</keyword>
<organism evidence="2 3">
    <name type="scientific">Jimgerdemannia flammicorona</name>
    <dbReference type="NCBI Taxonomy" id="994334"/>
    <lineage>
        <taxon>Eukaryota</taxon>
        <taxon>Fungi</taxon>
        <taxon>Fungi incertae sedis</taxon>
        <taxon>Mucoromycota</taxon>
        <taxon>Mucoromycotina</taxon>
        <taxon>Endogonomycetes</taxon>
        <taxon>Endogonales</taxon>
        <taxon>Endogonaceae</taxon>
        <taxon>Jimgerdemannia</taxon>
    </lineage>
</organism>
<proteinExistence type="predicted"/>
<evidence type="ECO:0000313" key="3">
    <source>
        <dbReference type="Proteomes" id="UP000268093"/>
    </source>
</evidence>
<protein>
    <submittedName>
        <fullName evidence="2">Uncharacterized protein</fullName>
    </submittedName>
</protein>
<feature type="coiled-coil region" evidence="1">
    <location>
        <begin position="53"/>
        <end position="87"/>
    </location>
</feature>
<name>A0A433CY70_9FUNG</name>
<keyword evidence="3" id="KW-1185">Reference proteome</keyword>
<dbReference type="OrthoDB" id="2372305at2759"/>
<sequence>MTALEESLANVDDAVASCMAQINDCRELLDETRLTVHNTQPTLFALWSGANKLDNLFHQIDQLEEFVDLMKKNINEVSERIDEMERTLSKPISIPIPLTSLIMPNSSHCSMTGDQSSQPYFPPPHPVEIFRTSDFFVGSAKMAELVVAGGRQPSQR</sequence>
<reference evidence="2 3" key="1">
    <citation type="journal article" date="2018" name="New Phytol.">
        <title>Phylogenomics of Endogonaceae and evolution of mycorrhizas within Mucoromycota.</title>
        <authorList>
            <person name="Chang Y."/>
            <person name="Desiro A."/>
            <person name="Na H."/>
            <person name="Sandor L."/>
            <person name="Lipzen A."/>
            <person name="Clum A."/>
            <person name="Barry K."/>
            <person name="Grigoriev I.V."/>
            <person name="Martin F.M."/>
            <person name="Stajich J.E."/>
            <person name="Smith M.E."/>
            <person name="Bonito G."/>
            <person name="Spatafora J.W."/>
        </authorList>
    </citation>
    <scope>NUCLEOTIDE SEQUENCE [LARGE SCALE GENOMIC DNA]</scope>
    <source>
        <strain evidence="2 3">GMNB39</strain>
    </source>
</reference>
<accession>A0A433CY70</accession>
<dbReference type="AlphaFoldDB" id="A0A433CY70"/>
<dbReference type="EMBL" id="RBNI01010764">
    <property type="protein sequence ID" value="RUP43525.1"/>
    <property type="molecule type" value="Genomic_DNA"/>
</dbReference>
<evidence type="ECO:0000313" key="2">
    <source>
        <dbReference type="EMBL" id="RUP43525.1"/>
    </source>
</evidence>
<gene>
    <name evidence="2" type="ORF">BC936DRAFT_137046</name>
</gene>